<feature type="compositionally biased region" description="Basic and acidic residues" evidence="2">
    <location>
        <begin position="40"/>
        <end position="57"/>
    </location>
</feature>
<organism evidence="3 4">
    <name type="scientific">Biomphalaria glabrata</name>
    <name type="common">Bloodfluke planorb</name>
    <name type="synonym">Freshwater snail</name>
    <dbReference type="NCBI Taxonomy" id="6526"/>
    <lineage>
        <taxon>Eukaryota</taxon>
        <taxon>Metazoa</taxon>
        <taxon>Spiralia</taxon>
        <taxon>Lophotrochozoa</taxon>
        <taxon>Mollusca</taxon>
        <taxon>Gastropoda</taxon>
        <taxon>Heterobranchia</taxon>
        <taxon>Euthyneura</taxon>
        <taxon>Panpulmonata</taxon>
        <taxon>Hygrophila</taxon>
        <taxon>Lymnaeoidea</taxon>
        <taxon>Planorbidae</taxon>
        <taxon>Biomphalaria</taxon>
    </lineage>
</organism>
<feature type="coiled-coil region" evidence="1">
    <location>
        <begin position="84"/>
        <end position="205"/>
    </location>
</feature>
<dbReference type="GeneID" id="106059002"/>
<dbReference type="AlphaFoldDB" id="A0A9W3B4S2"/>
<dbReference type="OMA" id="NECHTYL"/>
<dbReference type="InterPro" id="IPR028022">
    <property type="entry name" value="DUF4600"/>
</dbReference>
<keyword evidence="3" id="KW-1185">Reference proteome</keyword>
<feature type="region of interest" description="Disordered" evidence="2">
    <location>
        <begin position="1"/>
        <end position="84"/>
    </location>
</feature>
<evidence type="ECO:0000313" key="3">
    <source>
        <dbReference type="Proteomes" id="UP001165740"/>
    </source>
</evidence>
<proteinExistence type="predicted"/>
<feature type="compositionally biased region" description="Acidic residues" evidence="2">
    <location>
        <begin position="58"/>
        <end position="78"/>
    </location>
</feature>
<dbReference type="Pfam" id="PF15372">
    <property type="entry name" value="DUF4600"/>
    <property type="match status" value="1"/>
</dbReference>
<protein>
    <submittedName>
        <fullName evidence="4">Coiled-coil domain-containing protein 169-like isoform X1</fullName>
    </submittedName>
</protein>
<gene>
    <name evidence="4" type="primary">LOC106059002</name>
</gene>
<name>A0A9W3B4S2_BIOGL</name>
<evidence type="ECO:0000256" key="1">
    <source>
        <dbReference type="SAM" id="Coils"/>
    </source>
</evidence>
<sequence>MASRQRQHVDYEGRHGISLSTRNIGTDYDIELDSEGTEISQKEIDSPRERYSDHEEANGDYDDEDEDDSKTGDDDDLVQDLRYKEMLDQSSAELRATIEDLEKHYDTIDNEGNEWKTRFETQTEMNQQLEKQILMLQEKVEEAKRNLKEAGKSPRDNRAFDDLADASPHMVKTLERERNSLFNQLRDLEWRLDQESKAYHKANDERKQYVLEINATKSTIGDLRSKQRQLMLASQEGPPKITPRVGDNNPKTYRDGGGNIPEDQRIIDARYGPIRKTAAVKVLPSLDSN</sequence>
<reference evidence="4" key="1">
    <citation type="submission" date="2025-08" db="UniProtKB">
        <authorList>
            <consortium name="RefSeq"/>
        </authorList>
    </citation>
    <scope>IDENTIFICATION</scope>
</reference>
<evidence type="ECO:0000256" key="2">
    <source>
        <dbReference type="SAM" id="MobiDB-lite"/>
    </source>
</evidence>
<dbReference type="Proteomes" id="UP001165740">
    <property type="component" value="Chromosome 8"/>
</dbReference>
<dbReference type="PANTHER" id="PTHR28671:SF3">
    <property type="entry name" value="COILED-COIL DOMAIN-CONTAINING PROTEIN 169"/>
    <property type="match status" value="1"/>
</dbReference>
<dbReference type="Gene3D" id="1.20.5.340">
    <property type="match status" value="1"/>
</dbReference>
<dbReference type="RefSeq" id="XP_055894473.1">
    <property type="nucleotide sequence ID" value="XM_056038498.1"/>
</dbReference>
<keyword evidence="1" id="KW-0175">Coiled coil</keyword>
<accession>A0A9W3B4S2</accession>
<feature type="region of interest" description="Disordered" evidence="2">
    <location>
        <begin position="234"/>
        <end position="264"/>
    </location>
</feature>
<dbReference type="OrthoDB" id="6615663at2759"/>
<dbReference type="SUPFAM" id="SSF90257">
    <property type="entry name" value="Myosin rod fragments"/>
    <property type="match status" value="1"/>
</dbReference>
<dbReference type="PANTHER" id="PTHR28671">
    <property type="entry name" value="COILED-COIL DOMAIN-CONTAINING PROTEIN 169"/>
    <property type="match status" value="1"/>
</dbReference>
<evidence type="ECO:0000313" key="4">
    <source>
        <dbReference type="RefSeq" id="XP_055894473.1"/>
    </source>
</evidence>